<evidence type="ECO:0000313" key="3">
    <source>
        <dbReference type="EMBL" id="RDU98750.1"/>
    </source>
</evidence>
<feature type="transmembrane region" description="Helical" evidence="1">
    <location>
        <begin position="12"/>
        <end position="32"/>
    </location>
</feature>
<protein>
    <recommendedName>
        <fullName evidence="2">Glycine-rich domain-containing protein</fullName>
    </recommendedName>
</protein>
<keyword evidence="1" id="KW-0812">Transmembrane</keyword>
<proteinExistence type="predicted"/>
<sequence>MHSSFKQKQGGFLLWQMAIFVTLLTIVLAYVGQQYWRTTVNQSRDDRARLVGTMLGAINDATKTYTTTYFAEIQEGQSVTRNGYTLPAARLLTPTTTDLNGLGFLASKDVNPVVYNGQSVGFTIQIAVDTSSGCTIPTCNLPFQITTTTPLTDPSTNAVDIRRSTIAANTASPGNAGVSMPTSFGGNPNIFVTQNGTQTGTNPGGTAGLISISNGYDASGFMAFARRDGTLPMTGDINMQDDAGVEHNIDHAGTVNANNTVTGTLDVTGLAVEGNSCSQLGLIAANSEGKLLSCNGTVWGKATDMPSATRITYTSATCPTPCSWTVPAGVKSAMVTMAGGGGSGVGWRFAGQYIAGHSGGFVFSYPVNLVAGETMTIVVGKGAAGAGPTQTQQPVTVSSYPYYVFAAPSNDDGTAGYPGTASMLIAPDTTEGNNGVLLECDGGSGATFGGIDNYNGPPVPGPLGSGQPMGAAVATSGFPKFPEPWSSRQASGPYTYPNSPGGCTGGNIGNQGAEGYSSYGSATLASGYIPGALTPFGYGSGGGMSIFGCYVSPTEMGTCVTAGPGRDGVVMIDLLY</sequence>
<reference evidence="3 4" key="1">
    <citation type="submission" date="2018-08" db="EMBL/GenBank/DDBJ databases">
        <title>Paraburkholderia sp. DHOM06 isolated from forest soil.</title>
        <authorList>
            <person name="Gao Z.-H."/>
            <person name="Qiu L.-H."/>
        </authorList>
    </citation>
    <scope>NUCLEOTIDE SEQUENCE [LARGE SCALE GENOMIC DNA]</scope>
    <source>
        <strain evidence="3 4">DHOM06</strain>
    </source>
</reference>
<comment type="caution">
    <text evidence="3">The sequence shown here is derived from an EMBL/GenBank/DDBJ whole genome shotgun (WGS) entry which is preliminary data.</text>
</comment>
<organism evidence="3 4">
    <name type="scientific">Trinickia dinghuensis</name>
    <dbReference type="NCBI Taxonomy" id="2291023"/>
    <lineage>
        <taxon>Bacteria</taxon>
        <taxon>Pseudomonadati</taxon>
        <taxon>Pseudomonadota</taxon>
        <taxon>Betaproteobacteria</taxon>
        <taxon>Burkholderiales</taxon>
        <taxon>Burkholderiaceae</taxon>
        <taxon>Trinickia</taxon>
    </lineage>
</organism>
<accession>A0A3D8K0W6</accession>
<evidence type="ECO:0000259" key="2">
    <source>
        <dbReference type="Pfam" id="PF21722"/>
    </source>
</evidence>
<name>A0A3D8K0W6_9BURK</name>
<dbReference type="InterPro" id="IPR049304">
    <property type="entry name" value="Gly_rich_dom"/>
</dbReference>
<dbReference type="AlphaFoldDB" id="A0A3D8K0W6"/>
<evidence type="ECO:0000256" key="1">
    <source>
        <dbReference type="SAM" id="Phobius"/>
    </source>
</evidence>
<gene>
    <name evidence="3" type="ORF">DWV00_10805</name>
</gene>
<keyword evidence="1" id="KW-0472">Membrane</keyword>
<keyword evidence="4" id="KW-1185">Reference proteome</keyword>
<feature type="domain" description="Glycine-rich" evidence="2">
    <location>
        <begin position="322"/>
        <end position="573"/>
    </location>
</feature>
<keyword evidence="1" id="KW-1133">Transmembrane helix</keyword>
<dbReference type="Proteomes" id="UP000256838">
    <property type="component" value="Unassembled WGS sequence"/>
</dbReference>
<evidence type="ECO:0000313" key="4">
    <source>
        <dbReference type="Proteomes" id="UP000256838"/>
    </source>
</evidence>
<dbReference type="EMBL" id="QRGA01000006">
    <property type="protein sequence ID" value="RDU98750.1"/>
    <property type="molecule type" value="Genomic_DNA"/>
</dbReference>
<dbReference type="Pfam" id="PF21722">
    <property type="entry name" value="Gly_rich_2"/>
    <property type="match status" value="1"/>
</dbReference>